<dbReference type="EMBL" id="BPLR01020996">
    <property type="protein sequence ID" value="GIX84719.1"/>
    <property type="molecule type" value="Genomic_DNA"/>
</dbReference>
<protein>
    <submittedName>
        <fullName evidence="1">Uncharacterized protein</fullName>
    </submittedName>
</protein>
<name>A0AAV4NMG6_CAEEX</name>
<dbReference type="AlphaFoldDB" id="A0AAV4NMG6"/>
<organism evidence="1 2">
    <name type="scientific">Caerostris extrusa</name>
    <name type="common">Bark spider</name>
    <name type="synonym">Caerostris bankana</name>
    <dbReference type="NCBI Taxonomy" id="172846"/>
    <lineage>
        <taxon>Eukaryota</taxon>
        <taxon>Metazoa</taxon>
        <taxon>Ecdysozoa</taxon>
        <taxon>Arthropoda</taxon>
        <taxon>Chelicerata</taxon>
        <taxon>Arachnida</taxon>
        <taxon>Araneae</taxon>
        <taxon>Araneomorphae</taxon>
        <taxon>Entelegynae</taxon>
        <taxon>Araneoidea</taxon>
        <taxon>Araneidae</taxon>
        <taxon>Caerostris</taxon>
    </lineage>
</organism>
<reference evidence="1 2" key="1">
    <citation type="submission" date="2021-06" db="EMBL/GenBank/DDBJ databases">
        <title>Caerostris extrusa draft genome.</title>
        <authorList>
            <person name="Kono N."/>
            <person name="Arakawa K."/>
        </authorList>
    </citation>
    <scope>NUCLEOTIDE SEQUENCE [LARGE SCALE GENOMIC DNA]</scope>
</reference>
<dbReference type="Proteomes" id="UP001054945">
    <property type="component" value="Unassembled WGS sequence"/>
</dbReference>
<evidence type="ECO:0000313" key="1">
    <source>
        <dbReference type="EMBL" id="GIX84719.1"/>
    </source>
</evidence>
<evidence type="ECO:0000313" key="2">
    <source>
        <dbReference type="Proteomes" id="UP001054945"/>
    </source>
</evidence>
<sequence length="236" mass="25935">MDKVSIVDRTSSGSGFLALTSEERGLYAISFIKMNPSYVVCGRIAETGCGGEGVKQCVLLHEAGPYSPTQDPILLEVPDGLGSCKPYHMPLCQVSRRVPDLLVLFFGNKACRGPGSIDKGIFDSDKSVVSPSAITEAKEIVYLSRGYITPQSLVRWPHVSAINQVLECFGLLETYRSVAINVECQVTVVGFLCLFVQIRCYLLEGFQSICLADGKKINVASHHIRIRKVNYKEKLQ</sequence>
<accession>A0AAV4NMG6</accession>
<gene>
    <name evidence="1" type="ORF">CEXT_545701</name>
</gene>
<proteinExistence type="predicted"/>
<keyword evidence="2" id="KW-1185">Reference proteome</keyword>
<comment type="caution">
    <text evidence="1">The sequence shown here is derived from an EMBL/GenBank/DDBJ whole genome shotgun (WGS) entry which is preliminary data.</text>
</comment>